<feature type="binding site" evidence="4">
    <location>
        <position position="207"/>
    </location>
    <ligand>
        <name>molybdate</name>
        <dbReference type="ChEBI" id="CHEBI:36264"/>
    </ligand>
</feature>
<dbReference type="AlphaFoldDB" id="A0A5C6XEH2"/>
<evidence type="ECO:0000256" key="1">
    <source>
        <dbReference type="ARBA" id="ARBA00009175"/>
    </source>
</evidence>
<dbReference type="Proteomes" id="UP000321046">
    <property type="component" value="Unassembled WGS sequence"/>
</dbReference>
<keyword evidence="4" id="KW-0500">Molybdenum</keyword>
<dbReference type="GO" id="GO:0015689">
    <property type="term" value="P:molybdate ion transport"/>
    <property type="evidence" value="ECO:0007669"/>
    <property type="project" value="InterPro"/>
</dbReference>
<evidence type="ECO:0000313" key="5">
    <source>
        <dbReference type="EMBL" id="TXD39807.1"/>
    </source>
</evidence>
<evidence type="ECO:0000256" key="2">
    <source>
        <dbReference type="ARBA" id="ARBA00022723"/>
    </source>
</evidence>
<organism evidence="5 6">
    <name type="scientific">Lujinxingia vulgaris</name>
    <dbReference type="NCBI Taxonomy" id="2600176"/>
    <lineage>
        <taxon>Bacteria</taxon>
        <taxon>Deltaproteobacteria</taxon>
        <taxon>Bradymonadales</taxon>
        <taxon>Lujinxingiaceae</taxon>
        <taxon>Lujinxingia</taxon>
    </lineage>
</organism>
<dbReference type="Pfam" id="PF13531">
    <property type="entry name" value="SBP_bac_11"/>
    <property type="match status" value="1"/>
</dbReference>
<sequence>MRSAIRFRRGGSARCGAMLRGVLVALALLSGCERGAGAPQTAPLQIFVASSLTEVFETFEAMYEAEHPDVDVVISAAGSQALRLQIEEGAPADVFVSASMAHLQALVEAGLLGEERTFASNTLVAIVERENPLKIARFEELVRAQRLVVGAPEVPVGAYTEAMFERVGTANPELAAELRRRVVSRERNVRQVRAKVELGEADAAFVYRSDAVNVDGVARVDIPEAFQVRASYGLGVSRGLAGHRREAVEDFVALTMSARGDEVLREHGFEREGL</sequence>
<dbReference type="InterPro" id="IPR050682">
    <property type="entry name" value="ModA/WtpA"/>
</dbReference>
<proteinExistence type="inferred from homology"/>
<comment type="caution">
    <text evidence="5">The sequence shown here is derived from an EMBL/GenBank/DDBJ whole genome shotgun (WGS) entry which is preliminary data.</text>
</comment>
<dbReference type="PANTHER" id="PTHR30632">
    <property type="entry name" value="MOLYBDATE-BINDING PERIPLASMIC PROTEIN"/>
    <property type="match status" value="1"/>
</dbReference>
<feature type="binding site" evidence="4">
    <location>
        <position position="79"/>
    </location>
    <ligand>
        <name>molybdate</name>
        <dbReference type="ChEBI" id="CHEBI:36264"/>
    </ligand>
</feature>
<feature type="binding site" evidence="4">
    <location>
        <position position="51"/>
    </location>
    <ligand>
        <name>molybdate</name>
        <dbReference type="ChEBI" id="CHEBI:36264"/>
    </ligand>
</feature>
<accession>A0A5C6XEH2</accession>
<dbReference type="EMBL" id="VOSL01000025">
    <property type="protein sequence ID" value="TXD39807.1"/>
    <property type="molecule type" value="Genomic_DNA"/>
</dbReference>
<dbReference type="PANTHER" id="PTHR30632:SF0">
    <property type="entry name" value="SULFATE-BINDING PROTEIN"/>
    <property type="match status" value="1"/>
</dbReference>
<protein>
    <submittedName>
        <fullName evidence="5">Molybdate ABC transporter substrate-binding protein</fullName>
    </submittedName>
</protein>
<feature type="binding site" evidence="4">
    <location>
        <position position="189"/>
    </location>
    <ligand>
        <name>molybdate</name>
        <dbReference type="ChEBI" id="CHEBI:36264"/>
    </ligand>
</feature>
<dbReference type="SUPFAM" id="SSF53850">
    <property type="entry name" value="Periplasmic binding protein-like II"/>
    <property type="match status" value="1"/>
</dbReference>
<keyword evidence="2 4" id="KW-0479">Metal-binding</keyword>
<evidence type="ECO:0000313" key="6">
    <source>
        <dbReference type="Proteomes" id="UP000321046"/>
    </source>
</evidence>
<dbReference type="Gene3D" id="3.40.190.10">
    <property type="entry name" value="Periplasmic binding protein-like II"/>
    <property type="match status" value="2"/>
</dbReference>
<dbReference type="GO" id="GO:0046872">
    <property type="term" value="F:metal ion binding"/>
    <property type="evidence" value="ECO:0007669"/>
    <property type="project" value="UniProtKB-KW"/>
</dbReference>
<dbReference type="OrthoDB" id="9785015at2"/>
<dbReference type="PIRSF" id="PIRSF004846">
    <property type="entry name" value="ModA"/>
    <property type="match status" value="1"/>
</dbReference>
<dbReference type="PROSITE" id="PS51257">
    <property type="entry name" value="PROKAR_LIPOPROTEIN"/>
    <property type="match status" value="1"/>
</dbReference>
<dbReference type="NCBIfam" id="TIGR01256">
    <property type="entry name" value="modA"/>
    <property type="match status" value="1"/>
</dbReference>
<comment type="similarity">
    <text evidence="1">Belongs to the bacterial solute-binding protein ModA family.</text>
</comment>
<dbReference type="InterPro" id="IPR005950">
    <property type="entry name" value="ModA"/>
</dbReference>
<evidence type="ECO:0000256" key="4">
    <source>
        <dbReference type="PIRSR" id="PIRSR004846-1"/>
    </source>
</evidence>
<keyword evidence="3" id="KW-0732">Signal</keyword>
<gene>
    <name evidence="5" type="primary">modA</name>
    <name evidence="5" type="ORF">FRC96_05920</name>
</gene>
<evidence type="ECO:0000256" key="3">
    <source>
        <dbReference type="ARBA" id="ARBA00022729"/>
    </source>
</evidence>
<reference evidence="5 6" key="1">
    <citation type="submission" date="2019-08" db="EMBL/GenBank/DDBJ databases">
        <title>Bradymonadales sp. TMQ2.</title>
        <authorList>
            <person name="Liang Q."/>
        </authorList>
    </citation>
    <scope>NUCLEOTIDE SEQUENCE [LARGE SCALE GENOMIC DNA]</scope>
    <source>
        <strain evidence="5 6">TMQ2</strain>
    </source>
</reference>
<name>A0A5C6XEH2_9DELT</name>
<dbReference type="GO" id="GO:0030973">
    <property type="term" value="F:molybdate ion binding"/>
    <property type="evidence" value="ECO:0007669"/>
    <property type="project" value="TreeGrafter"/>
</dbReference>